<name>A0A656ATV3_VIBCL</name>
<evidence type="ECO:0000313" key="2">
    <source>
        <dbReference type="Proteomes" id="UP000041770"/>
    </source>
</evidence>
<reference evidence="1 2" key="1">
    <citation type="submission" date="2015-07" db="EMBL/GenBank/DDBJ databases">
        <authorList>
            <consortium name="Pathogen Informatics"/>
        </authorList>
    </citation>
    <scope>NUCLEOTIDE SEQUENCE [LARGE SCALE GENOMIC DNA]</scope>
    <source>
        <strain evidence="1 2">A316</strain>
    </source>
</reference>
<protein>
    <submittedName>
        <fullName evidence="1">Uncharacterized protein</fullName>
    </submittedName>
</protein>
<evidence type="ECO:0000313" key="1">
    <source>
        <dbReference type="EMBL" id="CSC26516.1"/>
    </source>
</evidence>
<organism evidence="1 2">
    <name type="scientific">Vibrio cholerae</name>
    <dbReference type="NCBI Taxonomy" id="666"/>
    <lineage>
        <taxon>Bacteria</taxon>
        <taxon>Pseudomonadati</taxon>
        <taxon>Pseudomonadota</taxon>
        <taxon>Gammaproteobacteria</taxon>
        <taxon>Vibrionales</taxon>
        <taxon>Vibrionaceae</taxon>
        <taxon>Vibrio</taxon>
    </lineage>
</organism>
<proteinExistence type="predicted"/>
<dbReference type="Proteomes" id="UP000041770">
    <property type="component" value="Unassembled WGS sequence"/>
</dbReference>
<gene>
    <name evidence="1" type="ORF">ERS013200_01014</name>
</gene>
<dbReference type="EMBL" id="CWQY01000004">
    <property type="protein sequence ID" value="CSC26516.1"/>
    <property type="molecule type" value="Genomic_DNA"/>
</dbReference>
<dbReference type="AlphaFoldDB" id="A0A656ATV3"/>
<accession>A0A656ATV3</accession>
<sequence length="63" mass="7113">MAVVEGRYLRLLLTINGFIELCGDHHKAIDLITAHCLAGFIDARKMLTDKQCRCRIDLTNKLA</sequence>